<reference evidence="2 3" key="1">
    <citation type="journal article" date="2012" name="Eukaryot. Cell">
        <title>Genome sequence of the Trichosporon asahii environmental strain CBS 8904.</title>
        <authorList>
            <person name="Yang R.Y."/>
            <person name="Li H.T."/>
            <person name="Zhu H."/>
            <person name="Zhou G.P."/>
            <person name="Wang M."/>
            <person name="Wang L."/>
        </authorList>
    </citation>
    <scope>NUCLEOTIDE SEQUENCE [LARGE SCALE GENOMIC DNA]</scope>
    <source>
        <strain evidence="2 3">CBS 8904</strain>
    </source>
</reference>
<comment type="caution">
    <text evidence="2">The sequence shown here is derived from an EMBL/GenBank/DDBJ whole genome shotgun (WGS) entry which is preliminary data.</text>
</comment>
<feature type="compositionally biased region" description="Pro residues" evidence="1">
    <location>
        <begin position="243"/>
        <end position="253"/>
    </location>
</feature>
<feature type="compositionally biased region" description="Low complexity" evidence="1">
    <location>
        <begin position="254"/>
        <end position="263"/>
    </location>
</feature>
<sequence>MGFLNYTNTGGRRLGAQEVSQEVGWASKTYSGQNKQSFLAWSFFSCPYQSSAWSKGQGIPPINFLVGYGTELNGLFSHRAEALNHAFHDAIKEHKISEREAGRLIRHYPYEWLLFLRPDTTEDEEDAEAQRSINLMQSISRALDPAYRGPIQATEKFTPEQCSILEELHLQGHPSPSVLNDLFPEIPMHALVKFKKDVMGVTTTKPEILPRPSAGTTAAEDTARLDGQDHRSPVSTSSSPSPGRAPPFEPAPSSPQALPASLLPLPPAYKLQQEKEKACEDPPASRSPSPENTADAKPTSCSHSRSK</sequence>
<evidence type="ECO:0000313" key="3">
    <source>
        <dbReference type="Proteomes" id="UP000006757"/>
    </source>
</evidence>
<organism evidence="2 3">
    <name type="scientific">Trichosporon asahii var. asahii (strain CBS 8904)</name>
    <name type="common">Yeast</name>
    <dbReference type="NCBI Taxonomy" id="1220162"/>
    <lineage>
        <taxon>Eukaryota</taxon>
        <taxon>Fungi</taxon>
        <taxon>Dikarya</taxon>
        <taxon>Basidiomycota</taxon>
        <taxon>Agaricomycotina</taxon>
        <taxon>Tremellomycetes</taxon>
        <taxon>Trichosporonales</taxon>
        <taxon>Trichosporonaceae</taxon>
        <taxon>Trichosporon</taxon>
    </lineage>
</organism>
<accession>K1VII7</accession>
<evidence type="ECO:0000256" key="1">
    <source>
        <dbReference type="SAM" id="MobiDB-lite"/>
    </source>
</evidence>
<dbReference type="AlphaFoldDB" id="K1VII7"/>
<dbReference type="InParanoid" id="K1VII7"/>
<feature type="region of interest" description="Disordered" evidence="1">
    <location>
        <begin position="203"/>
        <end position="307"/>
    </location>
</feature>
<feature type="compositionally biased region" description="Low complexity" evidence="1">
    <location>
        <begin position="233"/>
        <end position="242"/>
    </location>
</feature>
<gene>
    <name evidence="2" type="ORF">A1Q2_06700</name>
</gene>
<evidence type="ECO:0000313" key="2">
    <source>
        <dbReference type="EMBL" id="EKC98946.1"/>
    </source>
</evidence>
<keyword evidence="3" id="KW-1185">Reference proteome</keyword>
<protein>
    <submittedName>
        <fullName evidence="2">Uncharacterized protein</fullName>
    </submittedName>
</protein>
<proteinExistence type="predicted"/>
<dbReference type="EMBL" id="AMBO01000378">
    <property type="protein sequence ID" value="EKC98946.1"/>
    <property type="molecule type" value="Genomic_DNA"/>
</dbReference>
<feature type="compositionally biased region" description="Basic and acidic residues" evidence="1">
    <location>
        <begin position="221"/>
        <end position="232"/>
    </location>
</feature>
<name>K1VII7_TRIAC</name>
<dbReference type="HOGENOM" id="CLU_906697_0_0_1"/>
<dbReference type="Proteomes" id="UP000006757">
    <property type="component" value="Unassembled WGS sequence"/>
</dbReference>